<evidence type="ECO:0000259" key="2">
    <source>
        <dbReference type="Pfam" id="PF18702"/>
    </source>
</evidence>
<organism evidence="3 4">
    <name type="scientific">Mycolicibacterium rutilum</name>
    <name type="common">Mycobacterium rutilum</name>
    <dbReference type="NCBI Taxonomy" id="370526"/>
    <lineage>
        <taxon>Bacteria</taxon>
        <taxon>Bacillati</taxon>
        <taxon>Actinomycetota</taxon>
        <taxon>Actinomycetes</taxon>
        <taxon>Mycobacteriales</taxon>
        <taxon>Mycobacteriaceae</taxon>
        <taxon>Mycolicibacterium</taxon>
    </lineage>
</organism>
<dbReference type="EMBL" id="LT629971">
    <property type="protein sequence ID" value="SEH62797.1"/>
    <property type="molecule type" value="Genomic_DNA"/>
</dbReference>
<dbReference type="Pfam" id="PF18702">
    <property type="entry name" value="DUF5642"/>
    <property type="match status" value="1"/>
</dbReference>
<gene>
    <name evidence="3" type="ORF">SAMN04489835_2204</name>
</gene>
<feature type="domain" description="DUF5642" evidence="2">
    <location>
        <begin position="85"/>
        <end position="227"/>
    </location>
</feature>
<keyword evidence="1" id="KW-0732">Signal</keyword>
<reference evidence="4" key="1">
    <citation type="submission" date="2016-10" db="EMBL/GenBank/DDBJ databases">
        <authorList>
            <person name="Varghese N."/>
            <person name="Submissions S."/>
        </authorList>
    </citation>
    <scope>NUCLEOTIDE SEQUENCE [LARGE SCALE GENOMIC DNA]</scope>
    <source>
        <strain evidence="4">DSM 45405</strain>
    </source>
</reference>
<sequence length="228" mass="23995">MAGTGRISLTAALAVIVAAGLAGCSGSEGATESTTSSPAAQTFDLSKLSRLEDEMPAGFIPYPSQVEKLQHVLVAGVGSVVSYGKPFTVDQPECAVLLNPVRGEAGADSIGVRADGEDRRMIVVKADMPVTVPEKIPSTGCDRMTYNVPDDDHPYSGTAERIEAPPIDGAQTYALKVTIDGYPDPEYYYAAILGDRLFINVNARLAPDYPAQPVLPDLLVKAVTAIRG</sequence>
<keyword evidence="4" id="KW-1185">Reference proteome</keyword>
<dbReference type="AlphaFoldDB" id="A0A1H6JU04"/>
<feature type="chain" id="PRO_5039587134" description="DUF5642 domain-containing protein" evidence="1">
    <location>
        <begin position="31"/>
        <end position="228"/>
    </location>
</feature>
<evidence type="ECO:0000313" key="3">
    <source>
        <dbReference type="EMBL" id="SEH62797.1"/>
    </source>
</evidence>
<dbReference type="Proteomes" id="UP000182915">
    <property type="component" value="Chromosome I"/>
</dbReference>
<proteinExistence type="predicted"/>
<dbReference type="InterPro" id="IPR041313">
    <property type="entry name" value="DUF5642"/>
</dbReference>
<protein>
    <recommendedName>
        <fullName evidence="2">DUF5642 domain-containing protein</fullName>
    </recommendedName>
</protein>
<evidence type="ECO:0000256" key="1">
    <source>
        <dbReference type="SAM" id="SignalP"/>
    </source>
</evidence>
<evidence type="ECO:0000313" key="4">
    <source>
        <dbReference type="Proteomes" id="UP000182915"/>
    </source>
</evidence>
<feature type="signal peptide" evidence="1">
    <location>
        <begin position="1"/>
        <end position="30"/>
    </location>
</feature>
<dbReference type="PROSITE" id="PS51257">
    <property type="entry name" value="PROKAR_LIPOPROTEIN"/>
    <property type="match status" value="1"/>
</dbReference>
<name>A0A1H6JU04_MYCRU</name>
<accession>A0A1H6JU04</accession>